<proteinExistence type="predicted"/>
<protein>
    <submittedName>
        <fullName evidence="1">Uncharacterized protein</fullName>
    </submittedName>
</protein>
<sequence>MVPLSLRPGSQTGYLLKRMVRLAHLPVPCPLCLQGSGPSDSGSWSHFLFSKPMVRAHSSADLGELSGCGRWEGPPRGTLRMLRLASGMTVGAAAGRWHDVAAGGESTLRSPGRHRG</sequence>
<comment type="caution">
    <text evidence="1">The sequence shown here is derived from an EMBL/GenBank/DDBJ whole genome shotgun (WGS) entry which is preliminary data.</text>
</comment>
<name>A0AAV7RM35_PLEWA</name>
<dbReference type="AlphaFoldDB" id="A0AAV7RM35"/>
<evidence type="ECO:0000313" key="1">
    <source>
        <dbReference type="EMBL" id="KAJ1152612.1"/>
    </source>
</evidence>
<dbReference type="EMBL" id="JANPWB010000009">
    <property type="protein sequence ID" value="KAJ1152612.1"/>
    <property type="molecule type" value="Genomic_DNA"/>
</dbReference>
<reference evidence="1" key="1">
    <citation type="journal article" date="2022" name="bioRxiv">
        <title>Sequencing and chromosome-scale assembly of the giantPleurodeles waltlgenome.</title>
        <authorList>
            <person name="Brown T."/>
            <person name="Elewa A."/>
            <person name="Iarovenko S."/>
            <person name="Subramanian E."/>
            <person name="Araus A.J."/>
            <person name="Petzold A."/>
            <person name="Susuki M."/>
            <person name="Suzuki K.-i.T."/>
            <person name="Hayashi T."/>
            <person name="Toyoda A."/>
            <person name="Oliveira C."/>
            <person name="Osipova E."/>
            <person name="Leigh N.D."/>
            <person name="Simon A."/>
            <person name="Yun M.H."/>
        </authorList>
    </citation>
    <scope>NUCLEOTIDE SEQUENCE</scope>
    <source>
        <strain evidence="1">20211129_DDA</strain>
        <tissue evidence="1">Liver</tissue>
    </source>
</reference>
<dbReference type="Proteomes" id="UP001066276">
    <property type="component" value="Chromosome 5"/>
</dbReference>
<organism evidence="1 2">
    <name type="scientific">Pleurodeles waltl</name>
    <name type="common">Iberian ribbed newt</name>
    <dbReference type="NCBI Taxonomy" id="8319"/>
    <lineage>
        <taxon>Eukaryota</taxon>
        <taxon>Metazoa</taxon>
        <taxon>Chordata</taxon>
        <taxon>Craniata</taxon>
        <taxon>Vertebrata</taxon>
        <taxon>Euteleostomi</taxon>
        <taxon>Amphibia</taxon>
        <taxon>Batrachia</taxon>
        <taxon>Caudata</taxon>
        <taxon>Salamandroidea</taxon>
        <taxon>Salamandridae</taxon>
        <taxon>Pleurodelinae</taxon>
        <taxon>Pleurodeles</taxon>
    </lineage>
</organism>
<keyword evidence="2" id="KW-1185">Reference proteome</keyword>
<evidence type="ECO:0000313" key="2">
    <source>
        <dbReference type="Proteomes" id="UP001066276"/>
    </source>
</evidence>
<gene>
    <name evidence="1" type="ORF">NDU88_005387</name>
</gene>
<accession>A0AAV7RM35</accession>